<dbReference type="PANTHER" id="PTHR35807:SF1">
    <property type="entry name" value="TRANSCRIPTIONAL REGULATOR REDD"/>
    <property type="match status" value="1"/>
</dbReference>
<evidence type="ECO:0000256" key="3">
    <source>
        <dbReference type="ARBA" id="ARBA00023125"/>
    </source>
</evidence>
<dbReference type="SMART" id="SM01043">
    <property type="entry name" value="BTAD"/>
    <property type="match status" value="1"/>
</dbReference>
<dbReference type="SUPFAM" id="SSF52540">
    <property type="entry name" value="P-loop containing nucleoside triphosphate hydrolases"/>
    <property type="match status" value="1"/>
</dbReference>
<dbReference type="InterPro" id="IPR027417">
    <property type="entry name" value="P-loop_NTPase"/>
</dbReference>
<dbReference type="Proteomes" id="UP000487268">
    <property type="component" value="Unassembled WGS sequence"/>
</dbReference>
<dbReference type="Pfam" id="PF13191">
    <property type="entry name" value="AAA_16"/>
    <property type="match status" value="1"/>
</dbReference>
<keyword evidence="4" id="KW-0804">Transcription</keyword>
<dbReference type="Gene3D" id="3.40.50.300">
    <property type="entry name" value="P-loop containing nucleotide triphosphate hydrolases"/>
    <property type="match status" value="1"/>
</dbReference>
<dbReference type="SUPFAM" id="SSF55073">
    <property type="entry name" value="Nucleotide cyclase"/>
    <property type="match status" value="1"/>
</dbReference>
<dbReference type="InterPro" id="IPR016032">
    <property type="entry name" value="Sig_transdc_resp-reg_C-effctor"/>
</dbReference>
<feature type="region of interest" description="Disordered" evidence="6">
    <location>
        <begin position="807"/>
        <end position="845"/>
    </location>
</feature>
<dbReference type="EMBL" id="WEGH01000003">
    <property type="protein sequence ID" value="MQY06296.1"/>
    <property type="molecule type" value="Genomic_DNA"/>
</dbReference>
<gene>
    <name evidence="8" type="ORF">ACRB68_43840</name>
</gene>
<dbReference type="SMART" id="SM00862">
    <property type="entry name" value="Trans_reg_C"/>
    <property type="match status" value="1"/>
</dbReference>
<feature type="DNA-binding region" description="OmpR/PhoB-type" evidence="5">
    <location>
        <begin position="1"/>
        <end position="102"/>
    </location>
</feature>
<dbReference type="GO" id="GO:0003677">
    <property type="term" value="F:DNA binding"/>
    <property type="evidence" value="ECO:0007669"/>
    <property type="project" value="UniProtKB-UniRule"/>
</dbReference>
<keyword evidence="3 5" id="KW-0238">DNA-binding</keyword>
<reference evidence="8 9" key="1">
    <citation type="submission" date="2019-10" db="EMBL/GenBank/DDBJ databases">
        <title>Actinomadura rubteroloni sp. nov. and Actinomadura macrotermitis sp. nov., isolated from the gut of fungus growing-termite Macrotermes natalensis.</title>
        <authorList>
            <person name="Benndorf R."/>
            <person name="Martin K."/>
            <person name="Kuefner M."/>
            <person name="De Beer W."/>
            <person name="Kaster A.-K."/>
            <person name="Vollmers J."/>
            <person name="Poulsen M."/>
            <person name="Beemelmanns C."/>
        </authorList>
    </citation>
    <scope>NUCLEOTIDE SEQUENCE [LARGE SCALE GENOMIC DNA]</scope>
    <source>
        <strain evidence="8 9">RB68</strain>
    </source>
</reference>
<dbReference type="GO" id="GO:0000160">
    <property type="term" value="P:phosphorelay signal transduction system"/>
    <property type="evidence" value="ECO:0007669"/>
    <property type="project" value="InterPro"/>
</dbReference>
<dbReference type="SUPFAM" id="SSF46894">
    <property type="entry name" value="C-terminal effector domain of the bipartite response regulators"/>
    <property type="match status" value="1"/>
</dbReference>
<dbReference type="InterPro" id="IPR001867">
    <property type="entry name" value="OmpR/PhoB-type_DNA-bd"/>
</dbReference>
<keyword evidence="9" id="KW-1185">Reference proteome</keyword>
<dbReference type="InterPro" id="IPR036388">
    <property type="entry name" value="WH-like_DNA-bd_sf"/>
</dbReference>
<dbReference type="PROSITE" id="PS51755">
    <property type="entry name" value="OMPR_PHOB"/>
    <property type="match status" value="1"/>
</dbReference>
<evidence type="ECO:0000313" key="9">
    <source>
        <dbReference type="Proteomes" id="UP000487268"/>
    </source>
</evidence>
<dbReference type="Gene3D" id="1.10.10.10">
    <property type="entry name" value="Winged helix-like DNA-binding domain superfamily/Winged helix DNA-binding domain"/>
    <property type="match status" value="1"/>
</dbReference>
<name>A0A7K0BYY6_9ACTN</name>
<feature type="region of interest" description="Disordered" evidence="6">
    <location>
        <begin position="443"/>
        <end position="476"/>
    </location>
</feature>
<dbReference type="Gene3D" id="3.30.70.1230">
    <property type="entry name" value="Nucleotide cyclase"/>
    <property type="match status" value="1"/>
</dbReference>
<dbReference type="Gene3D" id="1.25.40.10">
    <property type="entry name" value="Tetratricopeptide repeat domain"/>
    <property type="match status" value="1"/>
</dbReference>
<dbReference type="Pfam" id="PF03704">
    <property type="entry name" value="BTAD"/>
    <property type="match status" value="1"/>
</dbReference>
<dbReference type="InterPro" id="IPR029787">
    <property type="entry name" value="Nucleotide_cyclase"/>
</dbReference>
<dbReference type="GO" id="GO:0006355">
    <property type="term" value="P:regulation of DNA-templated transcription"/>
    <property type="evidence" value="ECO:0007669"/>
    <property type="project" value="InterPro"/>
</dbReference>
<feature type="region of interest" description="Disordered" evidence="6">
    <location>
        <begin position="261"/>
        <end position="291"/>
    </location>
</feature>
<dbReference type="CDD" id="cd15831">
    <property type="entry name" value="BTAD"/>
    <property type="match status" value="1"/>
</dbReference>
<evidence type="ECO:0000256" key="1">
    <source>
        <dbReference type="ARBA" id="ARBA00005820"/>
    </source>
</evidence>
<dbReference type="InterPro" id="IPR051677">
    <property type="entry name" value="AfsR-DnrI-RedD_regulator"/>
</dbReference>
<feature type="domain" description="OmpR/PhoB-type" evidence="7">
    <location>
        <begin position="1"/>
        <end position="102"/>
    </location>
</feature>
<dbReference type="SUPFAM" id="SSF48452">
    <property type="entry name" value="TPR-like"/>
    <property type="match status" value="1"/>
</dbReference>
<evidence type="ECO:0000313" key="8">
    <source>
        <dbReference type="EMBL" id="MQY06296.1"/>
    </source>
</evidence>
<protein>
    <recommendedName>
        <fullName evidence="7">OmpR/PhoB-type domain-containing protein</fullName>
    </recommendedName>
</protein>
<feature type="compositionally biased region" description="Basic and acidic residues" evidence="6">
    <location>
        <begin position="807"/>
        <end position="819"/>
    </location>
</feature>
<comment type="caution">
    <text evidence="8">The sequence shown here is derived from an EMBL/GenBank/DDBJ whole genome shotgun (WGS) entry which is preliminary data.</text>
</comment>
<dbReference type="AlphaFoldDB" id="A0A7K0BYY6"/>
<accession>A0A7K0BYY6</accession>
<evidence type="ECO:0000259" key="7">
    <source>
        <dbReference type="PROSITE" id="PS51755"/>
    </source>
</evidence>
<keyword evidence="2" id="KW-0805">Transcription regulation</keyword>
<sequence>MKVHVNMLGPLEVLQDGEPLALGGANQRATLAYLLLNAGTVVSTSDLVRALWGDDAPPTARKMVQNAVAGLRRTLRDGAGGDNTGGDGPALLTVAPGYVLRMPPAALDATRFHELVRLGRAAFRAEAWQPAARLLREALALWRGPALADVAELGHAWPELATLDEQRLTALEDCAEAELALGLHRELAGELTPLAEEEPARERLCGLLMLALYRCGQQSEALAVFRRTRAALVEALGIEPAPELHRLQHAILNQDPTLMAPAATADPGTSTGPGTAPVPAERSRPAAAPRPMVERKRASVLLVRARVPAGLDDPERVAEALAALDRAVAAEAARYGGLVRGVLGSVRLVVFGVPRVHEDDPVRAVRAALAIRERLTGAAAPDATLRLAVATGDVLASYRDEGDPEPAELTGGVLEECEGLLERAICDTVRVCDRTRQAVGARFGHAEGDPAGGWRVTPGAPRPAPAPQRRPLLGRERDLARLQDLLDDVRRRRRPHLVTVLGEPGIGKSHLVEEFRASLPERAGDVRCLSAAVPPAYEGDADPLAGIVRSHAGFTVAGAGPGGAWPAPGAGPPRPACPADRLARATEPAALFAAWLRCLEGIAADGPLVVVFDDLHHTGTGLLRMVETLTERVAAVPLLVVATARPELLHRRPRWCGGRRDTCVLTLDPLPDDATAALLGEGAGDLLPLAAGNPLVALEYAQAHRRHTAPGPPPVPRRVTDLLTARLDTLPAAQKAVLRHAAVLGPVVSPAGVAAVSDRPGEEVVRLLRALDREGLLRRVASGPAPAEDEYAFAQPLLREVAYAQTPRRDRADGHRRAAEWAAGPPGRDRRHVLAPITGRFPGRA</sequence>
<evidence type="ECO:0000256" key="5">
    <source>
        <dbReference type="PROSITE-ProRule" id="PRU01091"/>
    </source>
</evidence>
<evidence type="ECO:0000256" key="6">
    <source>
        <dbReference type="SAM" id="MobiDB-lite"/>
    </source>
</evidence>
<evidence type="ECO:0000256" key="2">
    <source>
        <dbReference type="ARBA" id="ARBA00023015"/>
    </source>
</evidence>
<dbReference type="InterPro" id="IPR005158">
    <property type="entry name" value="BTAD"/>
</dbReference>
<feature type="compositionally biased region" description="Low complexity" evidence="6">
    <location>
        <begin position="277"/>
        <end position="291"/>
    </location>
</feature>
<organism evidence="8 9">
    <name type="scientific">Actinomadura macrotermitis</name>
    <dbReference type="NCBI Taxonomy" id="2585200"/>
    <lineage>
        <taxon>Bacteria</taxon>
        <taxon>Bacillati</taxon>
        <taxon>Actinomycetota</taxon>
        <taxon>Actinomycetes</taxon>
        <taxon>Streptosporangiales</taxon>
        <taxon>Thermomonosporaceae</taxon>
        <taxon>Actinomadura</taxon>
    </lineage>
</organism>
<proteinExistence type="inferred from homology"/>
<dbReference type="Pfam" id="PF00486">
    <property type="entry name" value="Trans_reg_C"/>
    <property type="match status" value="1"/>
</dbReference>
<dbReference type="InterPro" id="IPR041664">
    <property type="entry name" value="AAA_16"/>
</dbReference>
<comment type="similarity">
    <text evidence="1">Belongs to the AfsR/DnrI/RedD regulatory family.</text>
</comment>
<dbReference type="InterPro" id="IPR011990">
    <property type="entry name" value="TPR-like_helical_dom_sf"/>
</dbReference>
<evidence type="ECO:0000256" key="4">
    <source>
        <dbReference type="ARBA" id="ARBA00023163"/>
    </source>
</evidence>
<dbReference type="PANTHER" id="PTHR35807">
    <property type="entry name" value="TRANSCRIPTIONAL REGULATOR REDD-RELATED"/>
    <property type="match status" value="1"/>
</dbReference>